<gene>
    <name evidence="1" type="ORF">KQX54_016009</name>
</gene>
<dbReference type="AlphaFoldDB" id="A0AAV7IRF8"/>
<evidence type="ECO:0000313" key="1">
    <source>
        <dbReference type="EMBL" id="KAH0555201.1"/>
    </source>
</evidence>
<evidence type="ECO:0000313" key="2">
    <source>
        <dbReference type="Proteomes" id="UP000826195"/>
    </source>
</evidence>
<comment type="caution">
    <text evidence="1">The sequence shown here is derived from an EMBL/GenBank/DDBJ whole genome shotgun (WGS) entry which is preliminary data.</text>
</comment>
<dbReference type="EMBL" id="JAHXZJ010001119">
    <property type="protein sequence ID" value="KAH0555201.1"/>
    <property type="molecule type" value="Genomic_DNA"/>
</dbReference>
<proteinExistence type="predicted"/>
<protein>
    <submittedName>
        <fullName evidence="1">Uncharacterized protein</fullName>
    </submittedName>
</protein>
<reference evidence="1 2" key="1">
    <citation type="journal article" date="2021" name="J. Hered.">
        <title>A chromosome-level genome assembly of the parasitoid wasp, Cotesia glomerata (Hymenoptera: Braconidae).</title>
        <authorList>
            <person name="Pinto B.J."/>
            <person name="Weis J.J."/>
            <person name="Gamble T."/>
            <person name="Ode P.J."/>
            <person name="Paul R."/>
            <person name="Zaspel J.M."/>
        </authorList>
    </citation>
    <scope>NUCLEOTIDE SEQUENCE [LARGE SCALE GENOMIC DNA]</scope>
    <source>
        <strain evidence="1">CgM1</strain>
    </source>
</reference>
<keyword evidence="2" id="KW-1185">Reference proteome</keyword>
<dbReference type="Proteomes" id="UP000826195">
    <property type="component" value="Unassembled WGS sequence"/>
</dbReference>
<accession>A0AAV7IRF8</accession>
<name>A0AAV7IRF8_COTGL</name>
<organism evidence="1 2">
    <name type="scientific">Cotesia glomerata</name>
    <name type="common">Lepidopteran parasitic wasp</name>
    <name type="synonym">Apanteles glomeratus</name>
    <dbReference type="NCBI Taxonomy" id="32391"/>
    <lineage>
        <taxon>Eukaryota</taxon>
        <taxon>Metazoa</taxon>
        <taxon>Ecdysozoa</taxon>
        <taxon>Arthropoda</taxon>
        <taxon>Hexapoda</taxon>
        <taxon>Insecta</taxon>
        <taxon>Pterygota</taxon>
        <taxon>Neoptera</taxon>
        <taxon>Endopterygota</taxon>
        <taxon>Hymenoptera</taxon>
        <taxon>Apocrita</taxon>
        <taxon>Ichneumonoidea</taxon>
        <taxon>Braconidae</taxon>
        <taxon>Microgastrinae</taxon>
        <taxon>Cotesia</taxon>
    </lineage>
</organism>
<sequence>MYENTQHPDAQTQNPEILFNYNKITITIATLRFNQRCTRLDAGSPEIEAKFLSDSKHQSLMDRSLMTCRLVAIFRASREPGKSQRTSRRTMHTMIRAGCWILDRERCGWSRTEL</sequence>